<dbReference type="InterPro" id="IPR000768">
    <property type="entry name" value="ART"/>
</dbReference>
<dbReference type="KEGG" id="xla:495182"/>
<dbReference type="CTD" id="495182"/>
<dbReference type="STRING" id="8355.A0A1L8HBK5"/>
<dbReference type="AlphaFoldDB" id="A0A1L8HBK5"/>
<evidence type="ECO:0000256" key="5">
    <source>
        <dbReference type="ARBA" id="ARBA00022857"/>
    </source>
</evidence>
<dbReference type="GO" id="GO:0003950">
    <property type="term" value="F:NAD+ poly-ADP-ribosyltransferase activity"/>
    <property type="evidence" value="ECO:0000318"/>
    <property type="project" value="GO_Central"/>
</dbReference>
<keyword evidence="8" id="KW-1185">Reference proteome</keyword>
<dbReference type="GO" id="GO:0106274">
    <property type="term" value="F:NAD+-protein-arginine ADP-ribosyltransferase activity"/>
    <property type="evidence" value="ECO:0007669"/>
    <property type="project" value="UniProtKB-EC"/>
</dbReference>
<feature type="chain" id="PRO_5035351937" description="NAD(P)(+)--arginine ADP-ribosyltransferase" evidence="7">
    <location>
        <begin position="21"/>
        <end position="294"/>
    </location>
</feature>
<evidence type="ECO:0000256" key="6">
    <source>
        <dbReference type="ARBA" id="ARBA00047597"/>
    </source>
</evidence>
<keyword evidence="5 7" id="KW-0521">NADP</keyword>
<dbReference type="PANTHER" id="PTHR10339:SF31">
    <property type="entry name" value="NAD(P)(+)--ARGININE ADP-RIBOSYLTRANSFERASE"/>
    <property type="match status" value="1"/>
</dbReference>
<keyword evidence="2 7" id="KW-0328">Glycosyltransferase</keyword>
<dbReference type="OrthoDB" id="423533at2759"/>
<dbReference type="FunFam" id="3.90.176.10:FF:000003">
    <property type="entry name" value="NAD(P)(+)--arginine ADP-ribosyltransferase"/>
    <property type="match status" value="1"/>
</dbReference>
<dbReference type="SUPFAM" id="SSF56399">
    <property type="entry name" value="ADP-ribosylation"/>
    <property type="match status" value="1"/>
</dbReference>
<evidence type="ECO:0000313" key="8">
    <source>
        <dbReference type="Proteomes" id="UP000186698"/>
    </source>
</evidence>
<sequence length="294" mass="33640">MNHLIRNWPITCLLILPITAQGISQEPLDMAADAFDDQYIGCRNHVDLLMEEILKTEMSENKLLRRAWTEAEKIWTQQKKRKVECELPDGFRDNHGIALVAYSGFIKTYFNVAVKSAGRSYSDYLHGFHYKSLHFYLTVAVQLLSDGCTKWHRIVFSGTESAHYTSNNTAHWVRFGHFLSTYTEKEQATVFGNGTVFTIRSCYGVEIERFSQFPHEEEVLVPGYEMFYVSHSHESNEITLETSGQTFSKFNCVLTGGRKYHPNQSEYFSSGTTGRILRAATTHLLLPLSILTLV</sequence>
<evidence type="ECO:0000256" key="3">
    <source>
        <dbReference type="ARBA" id="ARBA00022679"/>
    </source>
</evidence>
<evidence type="ECO:0000313" key="9">
    <source>
        <dbReference type="RefSeq" id="XP_018104254.1"/>
    </source>
</evidence>
<evidence type="ECO:0000256" key="4">
    <source>
        <dbReference type="ARBA" id="ARBA00022695"/>
    </source>
</evidence>
<dbReference type="OMA" id="MERFRYK"/>
<evidence type="ECO:0000313" key="10">
    <source>
        <dbReference type="Xenbase" id="XB-GENE-18005645"/>
    </source>
</evidence>
<name>A0A1L8HBK5_XENLA</name>
<keyword evidence="7" id="KW-0520">NAD</keyword>
<dbReference type="Pfam" id="PF01129">
    <property type="entry name" value="ART"/>
    <property type="match status" value="1"/>
</dbReference>
<dbReference type="Proteomes" id="UP000186698">
    <property type="component" value="Chromosome 2S"/>
</dbReference>
<dbReference type="PROSITE" id="PS01291">
    <property type="entry name" value="ART"/>
    <property type="match status" value="1"/>
</dbReference>
<evidence type="ECO:0000256" key="1">
    <source>
        <dbReference type="ARBA" id="ARBA00009558"/>
    </source>
</evidence>
<dbReference type="InterPro" id="IPR050999">
    <property type="entry name" value="ADP-ribosyltransferase_ARG"/>
</dbReference>
<organism evidence="8 9">
    <name type="scientific">Xenopus laevis</name>
    <name type="common">African clawed frog</name>
    <dbReference type="NCBI Taxonomy" id="8355"/>
    <lineage>
        <taxon>Eukaryota</taxon>
        <taxon>Metazoa</taxon>
        <taxon>Chordata</taxon>
        <taxon>Craniata</taxon>
        <taxon>Vertebrata</taxon>
        <taxon>Euteleostomi</taxon>
        <taxon>Amphibia</taxon>
        <taxon>Batrachia</taxon>
        <taxon>Anura</taxon>
        <taxon>Pipoidea</taxon>
        <taxon>Pipidae</taxon>
        <taxon>Xenopodinae</taxon>
        <taxon>Xenopus</taxon>
        <taxon>Xenopus</taxon>
    </lineage>
</organism>
<comment type="similarity">
    <text evidence="1 7">Belongs to the Arg-specific ADP-ribosyltransferase family.</text>
</comment>
<dbReference type="PaxDb" id="8355-A0A1L8HBK5"/>
<keyword evidence="7" id="KW-0732">Signal</keyword>
<dbReference type="Xenbase" id="XB-GENE-18005645">
    <property type="gene designation" value="art5.S"/>
</dbReference>
<dbReference type="PANTHER" id="PTHR10339">
    <property type="entry name" value="ADP-RIBOSYLTRANSFERASE"/>
    <property type="match status" value="1"/>
</dbReference>
<dbReference type="GeneID" id="495182"/>
<proteinExistence type="inferred from homology"/>
<dbReference type="RefSeq" id="XP_018104254.1">
    <property type="nucleotide sequence ID" value="XM_018248765.2"/>
</dbReference>
<dbReference type="EC" id="2.4.2.31" evidence="7"/>
<dbReference type="Bgee" id="495182">
    <property type="expression patterns" value="Expressed in spleen and 5 other cell types or tissues"/>
</dbReference>
<dbReference type="PROSITE" id="PS51996">
    <property type="entry name" value="TR_MART"/>
    <property type="match status" value="1"/>
</dbReference>
<evidence type="ECO:0000256" key="2">
    <source>
        <dbReference type="ARBA" id="ARBA00022676"/>
    </source>
</evidence>
<gene>
    <name evidence="9 10" type="primary">art5.S</name>
</gene>
<comment type="catalytic activity">
    <reaction evidence="6 7">
        <text>L-arginyl-[protein] + NAD(+) = N(omega)-(ADP-D-ribosyl)-L-arginyl-[protein] + nicotinamide + H(+)</text>
        <dbReference type="Rhea" id="RHEA:19149"/>
        <dbReference type="Rhea" id="RHEA-COMP:10532"/>
        <dbReference type="Rhea" id="RHEA-COMP:15087"/>
        <dbReference type="ChEBI" id="CHEBI:15378"/>
        <dbReference type="ChEBI" id="CHEBI:17154"/>
        <dbReference type="ChEBI" id="CHEBI:29965"/>
        <dbReference type="ChEBI" id="CHEBI:57540"/>
        <dbReference type="ChEBI" id="CHEBI:142554"/>
        <dbReference type="EC" id="2.4.2.31"/>
    </reaction>
</comment>
<feature type="signal peptide" evidence="7">
    <location>
        <begin position="1"/>
        <end position="20"/>
    </location>
</feature>
<protein>
    <recommendedName>
        <fullName evidence="7">NAD(P)(+)--arginine ADP-ribosyltransferase</fullName>
        <ecNumber evidence="7">2.4.2.31</ecNumber>
    </recommendedName>
    <alternativeName>
        <fullName evidence="7">Mono(ADP-ribosyl)transferase</fullName>
    </alternativeName>
</protein>
<reference evidence="8" key="1">
    <citation type="submission" date="2024-06" db="UniProtKB">
        <authorList>
            <consortium name="RefSeq"/>
        </authorList>
    </citation>
    <scope>NUCLEOTIDE SEQUENCE [LARGE SCALE GENOMIC DNA]</scope>
    <source>
        <strain evidence="8">J_2021</strain>
    </source>
</reference>
<evidence type="ECO:0000256" key="7">
    <source>
        <dbReference type="RuleBase" id="RU361228"/>
    </source>
</evidence>
<dbReference type="PRINTS" id="PR00970">
    <property type="entry name" value="RIBTRNSFRASE"/>
</dbReference>
<keyword evidence="3 7" id="KW-0808">Transferase</keyword>
<dbReference type="Gene3D" id="3.90.176.10">
    <property type="entry name" value="Toxin ADP-ribosyltransferase, Chain A, domain 1"/>
    <property type="match status" value="1"/>
</dbReference>
<reference evidence="9" key="2">
    <citation type="submission" date="2025-08" db="UniProtKB">
        <authorList>
            <consortium name="RefSeq"/>
        </authorList>
    </citation>
    <scope>IDENTIFICATION</scope>
    <source>
        <strain evidence="9">J_2021</strain>
        <tissue evidence="9">Erythrocytes</tissue>
    </source>
</reference>
<accession>A0A1L8HBK5</accession>
<keyword evidence="4" id="KW-0548">Nucleotidyltransferase</keyword>
<dbReference type="GO" id="GO:0016779">
    <property type="term" value="F:nucleotidyltransferase activity"/>
    <property type="evidence" value="ECO:0007669"/>
    <property type="project" value="UniProtKB-KW"/>
</dbReference>
<dbReference type="AGR" id="Xenbase:XB-GENE-18005645"/>